<organism evidence="2 3">
    <name type="scientific">Paroceanicella profunda</name>
    <dbReference type="NCBI Taxonomy" id="2579971"/>
    <lineage>
        <taxon>Bacteria</taxon>
        <taxon>Pseudomonadati</taxon>
        <taxon>Pseudomonadota</taxon>
        <taxon>Alphaproteobacteria</taxon>
        <taxon>Rhodobacterales</taxon>
        <taxon>Paracoccaceae</taxon>
        <taxon>Paroceanicella</taxon>
    </lineage>
</organism>
<dbReference type="RefSeq" id="WP_138578177.1">
    <property type="nucleotide sequence ID" value="NZ_CP040818.1"/>
</dbReference>
<dbReference type="Pfam" id="PF11578">
    <property type="entry name" value="DUF3237"/>
    <property type="match status" value="1"/>
</dbReference>
<dbReference type="PANTHER" id="PTHR37315:SF1">
    <property type="entry name" value="UPF0311 PROTEIN BLR7842"/>
    <property type="match status" value="1"/>
</dbReference>
<dbReference type="Gene3D" id="2.40.160.20">
    <property type="match status" value="1"/>
</dbReference>
<dbReference type="AlphaFoldDB" id="A0A5B8FWL8"/>
<gene>
    <name evidence="2" type="ORF">FDP22_14600</name>
</gene>
<dbReference type="InterPro" id="IPR020915">
    <property type="entry name" value="UPF0311"/>
</dbReference>
<dbReference type="PANTHER" id="PTHR37315">
    <property type="entry name" value="UPF0311 PROTEIN BLR7842"/>
    <property type="match status" value="1"/>
</dbReference>
<dbReference type="KEGG" id="ppru:FDP22_14600"/>
<evidence type="ECO:0000256" key="1">
    <source>
        <dbReference type="HAMAP-Rule" id="MF_00775"/>
    </source>
</evidence>
<comment type="similarity">
    <text evidence="1">Belongs to the UPF0311 family.</text>
</comment>
<dbReference type="OrthoDB" id="5294829at2"/>
<dbReference type="HAMAP" id="MF_00775">
    <property type="entry name" value="UPF0311"/>
    <property type="match status" value="1"/>
</dbReference>
<protein>
    <recommendedName>
        <fullName evidence="1">UPF0311 protein FDP22_14600</fullName>
    </recommendedName>
</protein>
<accession>A0A5B8FWL8</accession>
<dbReference type="EMBL" id="CP040818">
    <property type="protein sequence ID" value="QDL92905.1"/>
    <property type="molecule type" value="Genomic_DNA"/>
</dbReference>
<proteinExistence type="inferred from homology"/>
<dbReference type="Proteomes" id="UP000305888">
    <property type="component" value="Chromosome"/>
</dbReference>
<keyword evidence="3" id="KW-1185">Reference proteome</keyword>
<reference evidence="2 3" key="1">
    <citation type="submission" date="2019-06" db="EMBL/GenBank/DDBJ databases">
        <title>Genome sequence of Rhodobacteraceae bacterium D4M1.</title>
        <authorList>
            <person name="Cao J."/>
        </authorList>
    </citation>
    <scope>NUCLEOTIDE SEQUENCE [LARGE SCALE GENOMIC DNA]</scope>
    <source>
        <strain evidence="2 3">D4M1</strain>
    </source>
</reference>
<evidence type="ECO:0000313" key="2">
    <source>
        <dbReference type="EMBL" id="QDL92905.1"/>
    </source>
</evidence>
<evidence type="ECO:0000313" key="3">
    <source>
        <dbReference type="Proteomes" id="UP000305888"/>
    </source>
</evidence>
<name>A0A5B8FWL8_9RHOB</name>
<sequence length="158" mass="17637">MTHPSLESPPGLLHLCDLRVRVSTPIEAGQDARGRHRIIPITGGTVTGARVSGKVLDLGADWQCVGPDLAAVLDTRYAIETEDGALIDVRNFGHRHGPRPVMEALMRGEVPDPALIYFRTNPRFETRDPRYDWLNRTIFIGTGLREPDCVVLRFWEVA</sequence>